<feature type="transmembrane region" description="Helical" evidence="1">
    <location>
        <begin position="21"/>
        <end position="38"/>
    </location>
</feature>
<comment type="caution">
    <text evidence="3">The sequence shown here is derived from an EMBL/GenBank/DDBJ whole genome shotgun (WGS) entry which is preliminary data.</text>
</comment>
<feature type="transmembrane region" description="Helical" evidence="1">
    <location>
        <begin position="259"/>
        <end position="279"/>
    </location>
</feature>
<feature type="transmembrane region" description="Helical" evidence="1">
    <location>
        <begin position="139"/>
        <end position="157"/>
    </location>
</feature>
<dbReference type="EMBL" id="JBHSMR010000013">
    <property type="protein sequence ID" value="MFC5478444.1"/>
    <property type="molecule type" value="Genomic_DNA"/>
</dbReference>
<organism evidence="3 4">
    <name type="scientific">Massilia suwonensis</name>
    <dbReference type="NCBI Taxonomy" id="648895"/>
    <lineage>
        <taxon>Bacteria</taxon>
        <taxon>Pseudomonadati</taxon>
        <taxon>Pseudomonadota</taxon>
        <taxon>Betaproteobacteria</taxon>
        <taxon>Burkholderiales</taxon>
        <taxon>Oxalobacteraceae</taxon>
        <taxon>Telluria group</taxon>
        <taxon>Massilia</taxon>
    </lineage>
</organism>
<dbReference type="RefSeq" id="WP_379754146.1">
    <property type="nucleotide sequence ID" value="NZ_JBHSMR010000013.1"/>
</dbReference>
<keyword evidence="1" id="KW-0812">Transmembrane</keyword>
<dbReference type="PANTHER" id="PTHR23028">
    <property type="entry name" value="ACETYLTRANSFERASE"/>
    <property type="match status" value="1"/>
</dbReference>
<keyword evidence="4" id="KW-1185">Reference proteome</keyword>
<feature type="domain" description="Acyltransferase 3" evidence="2">
    <location>
        <begin position="23"/>
        <end position="353"/>
    </location>
</feature>
<feature type="transmembrane region" description="Helical" evidence="1">
    <location>
        <begin position="235"/>
        <end position="253"/>
    </location>
</feature>
<dbReference type="GO" id="GO:0016746">
    <property type="term" value="F:acyltransferase activity"/>
    <property type="evidence" value="ECO:0007669"/>
    <property type="project" value="UniProtKB-KW"/>
</dbReference>
<evidence type="ECO:0000256" key="1">
    <source>
        <dbReference type="SAM" id="Phobius"/>
    </source>
</evidence>
<dbReference type="Proteomes" id="UP001596101">
    <property type="component" value="Unassembled WGS sequence"/>
</dbReference>
<gene>
    <name evidence="3" type="ORF">ACFPQ5_09615</name>
</gene>
<protein>
    <submittedName>
        <fullName evidence="3">Acyltransferase family protein</fullName>
        <ecNumber evidence="3">2.3.-.-</ecNumber>
    </submittedName>
</protein>
<feature type="transmembrane region" description="Helical" evidence="1">
    <location>
        <begin position="300"/>
        <end position="320"/>
    </location>
</feature>
<dbReference type="InterPro" id="IPR002656">
    <property type="entry name" value="Acyl_transf_3_dom"/>
</dbReference>
<keyword evidence="3" id="KW-0012">Acyltransferase</keyword>
<sequence>MPKITVLKKTNLQEDSCHSMLISLFRGLAALVVAWAHLRAASFPAFGDVANPTLLFQAMAFSSGFAYLAVMVFFVLSGWLVGGSYLNRMDTDRALQNYAVDRVSRLWVVLVPTFLVALLVGALTGTIDPGRVSFSASDPYSLTAFIGNMFGLQNILVESFGENFPLWSLANETWYYVAFPLLVVVFRSRSLASRAAALLALAAIVQLVTPAIVLYFAIWLLGAGFSRVKIEAGPLLRWALVLITVVTAVLIRLKGKNEISVETFPQFLGFSLLFALFLSSMQFKRPQSTMLDRVDRTGRFFADFSFTMYVLHVPLIFVMVHLTSSLFGIDRLSPEIVSHYLIYLGMFVVLVFAGYFFHLPFEANTSRVRQWLKGQLFARVGTVRT</sequence>
<proteinExistence type="predicted"/>
<feature type="transmembrane region" description="Helical" evidence="1">
    <location>
        <begin position="340"/>
        <end position="361"/>
    </location>
</feature>
<keyword evidence="3" id="KW-0808">Transferase</keyword>
<reference evidence="4" key="1">
    <citation type="journal article" date="2019" name="Int. J. Syst. Evol. Microbiol.">
        <title>The Global Catalogue of Microorganisms (GCM) 10K type strain sequencing project: providing services to taxonomists for standard genome sequencing and annotation.</title>
        <authorList>
            <consortium name="The Broad Institute Genomics Platform"/>
            <consortium name="The Broad Institute Genome Sequencing Center for Infectious Disease"/>
            <person name="Wu L."/>
            <person name="Ma J."/>
        </authorList>
    </citation>
    <scope>NUCLEOTIDE SEQUENCE [LARGE SCALE GENOMIC DNA]</scope>
    <source>
        <strain evidence="4">CCUG 43111</strain>
    </source>
</reference>
<evidence type="ECO:0000313" key="4">
    <source>
        <dbReference type="Proteomes" id="UP001596101"/>
    </source>
</evidence>
<keyword evidence="1" id="KW-1133">Transmembrane helix</keyword>
<feature type="transmembrane region" description="Helical" evidence="1">
    <location>
        <begin position="58"/>
        <end position="86"/>
    </location>
</feature>
<keyword evidence="1" id="KW-0472">Membrane</keyword>
<feature type="transmembrane region" description="Helical" evidence="1">
    <location>
        <begin position="198"/>
        <end position="223"/>
    </location>
</feature>
<dbReference type="InterPro" id="IPR050879">
    <property type="entry name" value="Acyltransferase_3"/>
</dbReference>
<dbReference type="PANTHER" id="PTHR23028:SF53">
    <property type="entry name" value="ACYL_TRANSF_3 DOMAIN-CONTAINING PROTEIN"/>
    <property type="match status" value="1"/>
</dbReference>
<dbReference type="EC" id="2.3.-.-" evidence="3"/>
<feature type="transmembrane region" description="Helical" evidence="1">
    <location>
        <begin position="164"/>
        <end position="186"/>
    </location>
</feature>
<evidence type="ECO:0000313" key="3">
    <source>
        <dbReference type="EMBL" id="MFC5478444.1"/>
    </source>
</evidence>
<feature type="transmembrane region" description="Helical" evidence="1">
    <location>
        <begin position="106"/>
        <end position="127"/>
    </location>
</feature>
<name>A0ABW0MJT6_9BURK</name>
<dbReference type="Pfam" id="PF01757">
    <property type="entry name" value="Acyl_transf_3"/>
    <property type="match status" value="1"/>
</dbReference>
<evidence type="ECO:0000259" key="2">
    <source>
        <dbReference type="Pfam" id="PF01757"/>
    </source>
</evidence>
<accession>A0ABW0MJT6</accession>